<name>A0A5C6FKX1_9BACT</name>
<dbReference type="SUPFAM" id="SSF63825">
    <property type="entry name" value="YWTD domain"/>
    <property type="match status" value="1"/>
</dbReference>
<sequence length="310" mass="33675">MSKTFSIRTTCQTWACFTLFSMTPLVGVVGQDVSEDGAKAADATATADSPAEREVDLKMSPQYPLSVVVDESDSSIYAVDLDLPGVWKIGETTELFVRGSNLLRHPLNRPRCIAIDPTGGIFVGDSPTREIYRIASAGAELVPLTAGYIGNPMAICLDADQKTLYVGDAEKRATFKFPVEGGKPELVARVNARGLAFDDDGNLWAVTPDANAVVKIDVATGEVTNVITDRPYQFPTGLAWSGDEGFVTDNYGKTIWRFTADGKTEKWYEGAPLVGPVGIAATKDSIYVADPKQKQIYQFDRKTKKAVERF</sequence>
<dbReference type="GO" id="GO:0016829">
    <property type="term" value="F:lyase activity"/>
    <property type="evidence" value="ECO:0007669"/>
    <property type="project" value="UniProtKB-KW"/>
</dbReference>
<dbReference type="PANTHER" id="PTHR47572:SF4">
    <property type="entry name" value="LACTONASE DRP35"/>
    <property type="match status" value="1"/>
</dbReference>
<keyword evidence="1" id="KW-0378">Hydrolase</keyword>
<protein>
    <submittedName>
        <fullName evidence="3">Virginiamycin B lyase</fullName>
    </submittedName>
</protein>
<dbReference type="OrthoDB" id="214006at2"/>
<evidence type="ECO:0000313" key="4">
    <source>
        <dbReference type="Proteomes" id="UP000318288"/>
    </source>
</evidence>
<evidence type="ECO:0000259" key="2">
    <source>
        <dbReference type="Pfam" id="PF08450"/>
    </source>
</evidence>
<dbReference type="GO" id="GO:0016787">
    <property type="term" value="F:hydrolase activity"/>
    <property type="evidence" value="ECO:0007669"/>
    <property type="project" value="UniProtKB-KW"/>
</dbReference>
<dbReference type="Pfam" id="PF08450">
    <property type="entry name" value="SGL"/>
    <property type="match status" value="1"/>
</dbReference>
<comment type="caution">
    <text evidence="3">The sequence shown here is derived from an EMBL/GenBank/DDBJ whole genome shotgun (WGS) entry which is preliminary data.</text>
</comment>
<dbReference type="PANTHER" id="PTHR47572">
    <property type="entry name" value="LIPOPROTEIN-RELATED"/>
    <property type="match status" value="1"/>
</dbReference>
<dbReference type="EMBL" id="SJPW01000001">
    <property type="protein sequence ID" value="TWU60647.1"/>
    <property type="molecule type" value="Genomic_DNA"/>
</dbReference>
<dbReference type="InterPro" id="IPR051262">
    <property type="entry name" value="SMP-30/CGR1_Lactonase"/>
</dbReference>
<keyword evidence="3" id="KW-0456">Lyase</keyword>
<evidence type="ECO:0000256" key="1">
    <source>
        <dbReference type="ARBA" id="ARBA00022801"/>
    </source>
</evidence>
<dbReference type="Gene3D" id="2.120.10.30">
    <property type="entry name" value="TolB, C-terminal domain"/>
    <property type="match status" value="1"/>
</dbReference>
<reference evidence="3 4" key="1">
    <citation type="submission" date="2019-02" db="EMBL/GenBank/DDBJ databases">
        <title>Deep-cultivation of Planctomycetes and their phenomic and genomic characterization uncovers novel biology.</title>
        <authorList>
            <person name="Wiegand S."/>
            <person name="Jogler M."/>
            <person name="Boedeker C."/>
            <person name="Pinto D."/>
            <person name="Vollmers J."/>
            <person name="Rivas-Marin E."/>
            <person name="Kohn T."/>
            <person name="Peeters S.H."/>
            <person name="Heuer A."/>
            <person name="Rast P."/>
            <person name="Oberbeckmann S."/>
            <person name="Bunk B."/>
            <person name="Jeske O."/>
            <person name="Meyerdierks A."/>
            <person name="Storesund J.E."/>
            <person name="Kallscheuer N."/>
            <person name="Luecker S."/>
            <person name="Lage O.M."/>
            <person name="Pohl T."/>
            <person name="Merkel B.J."/>
            <person name="Hornburger P."/>
            <person name="Mueller R.-W."/>
            <person name="Bruemmer F."/>
            <person name="Labrenz M."/>
            <person name="Spormann A.M."/>
            <person name="Op Den Camp H."/>
            <person name="Overmann J."/>
            <person name="Amann R."/>
            <person name="Jetten M.S.M."/>
            <person name="Mascher T."/>
            <person name="Medema M.H."/>
            <person name="Devos D.P."/>
            <person name="Kaster A.-K."/>
            <person name="Ovreas L."/>
            <person name="Rohde M."/>
            <person name="Galperin M.Y."/>
            <person name="Jogler C."/>
        </authorList>
    </citation>
    <scope>NUCLEOTIDE SEQUENCE [LARGE SCALE GENOMIC DNA]</scope>
    <source>
        <strain evidence="3 4">Poly51</strain>
    </source>
</reference>
<organism evidence="3 4">
    <name type="scientific">Rubripirellula tenax</name>
    <dbReference type="NCBI Taxonomy" id="2528015"/>
    <lineage>
        <taxon>Bacteria</taxon>
        <taxon>Pseudomonadati</taxon>
        <taxon>Planctomycetota</taxon>
        <taxon>Planctomycetia</taxon>
        <taxon>Pirellulales</taxon>
        <taxon>Pirellulaceae</taxon>
        <taxon>Rubripirellula</taxon>
    </lineage>
</organism>
<dbReference type="AlphaFoldDB" id="A0A5C6FKX1"/>
<keyword evidence="4" id="KW-1185">Reference proteome</keyword>
<dbReference type="Proteomes" id="UP000318288">
    <property type="component" value="Unassembled WGS sequence"/>
</dbReference>
<dbReference type="InterPro" id="IPR013658">
    <property type="entry name" value="SGL"/>
</dbReference>
<feature type="domain" description="SMP-30/Gluconolactonase/LRE-like region" evidence="2">
    <location>
        <begin position="90"/>
        <end position="243"/>
    </location>
</feature>
<proteinExistence type="predicted"/>
<dbReference type="InterPro" id="IPR011042">
    <property type="entry name" value="6-blade_b-propeller_TolB-like"/>
</dbReference>
<gene>
    <name evidence="3" type="primary">vgb_1</name>
    <name evidence="3" type="ORF">Poly51_09270</name>
</gene>
<accession>A0A5C6FKX1</accession>
<evidence type="ECO:0000313" key="3">
    <source>
        <dbReference type="EMBL" id="TWU60647.1"/>
    </source>
</evidence>